<sequence>MKNDRRRLLLAAGAVLAQAALPGAARALAADTTVETQQPGALRIAVYADFPPYSARGKGVDVALGKALAEKLGLRAEFVEFPPGEDMGDDLRNMVWRGHYLGTRPGDLMLHVPVDARFAAQHDKVKIFGPYHLETMAIARNPARVPPVAGSAAVGLEVFTREAIGAEVDTHASDFLLHVLNGRLREQVRHFRSLAEAVEAMRRGEVAAVMGTHTELQGALGGEGNFALDRLTLPEMRASQWPIGMAVKADAGPLADALAGALAELQRSGALARLYAEHGLSLNTP</sequence>
<accession>A0A127K5G0</accession>
<dbReference type="RefSeq" id="WP_048705594.1">
    <property type="nucleotide sequence ID" value="NZ_CP014646.1"/>
</dbReference>
<dbReference type="Gene3D" id="3.40.190.10">
    <property type="entry name" value="Periplasmic binding protein-like II"/>
    <property type="match status" value="3"/>
</dbReference>
<dbReference type="InterPro" id="IPR001638">
    <property type="entry name" value="Solute-binding_3/MltF_N"/>
</dbReference>
<dbReference type="PANTHER" id="PTHR35936:SF17">
    <property type="entry name" value="ARGININE-BINDING EXTRACELLULAR PROTEIN ARTP"/>
    <property type="match status" value="1"/>
</dbReference>
<dbReference type="EMBL" id="CP014646">
    <property type="protein sequence ID" value="AMO37188.1"/>
    <property type="molecule type" value="Genomic_DNA"/>
</dbReference>
<evidence type="ECO:0000313" key="5">
    <source>
        <dbReference type="Proteomes" id="UP000036902"/>
    </source>
</evidence>
<dbReference type="SMART" id="SM00062">
    <property type="entry name" value="PBPb"/>
    <property type="match status" value="1"/>
</dbReference>
<feature type="domain" description="Solute-binding protein family 3/N-terminal" evidence="3">
    <location>
        <begin position="41"/>
        <end position="282"/>
    </location>
</feature>
<dbReference type="InterPro" id="IPR006311">
    <property type="entry name" value="TAT_signal"/>
</dbReference>
<keyword evidence="1 2" id="KW-0732">Signal</keyword>
<protein>
    <submittedName>
        <fullName evidence="4">ABC transporter substrate-binding protein</fullName>
    </submittedName>
</protein>
<evidence type="ECO:0000256" key="2">
    <source>
        <dbReference type="SAM" id="SignalP"/>
    </source>
</evidence>
<dbReference type="STRING" id="1134435.AC731_009605"/>
<keyword evidence="5" id="KW-1185">Reference proteome</keyword>
<dbReference type="KEGG" id="thu:AC731_009605"/>
<evidence type="ECO:0000259" key="3">
    <source>
        <dbReference type="SMART" id="SM00062"/>
    </source>
</evidence>
<reference evidence="5" key="1">
    <citation type="submission" date="2016-03" db="EMBL/GenBank/DDBJ databases">
        <authorList>
            <person name="Ma C."/>
            <person name="Zhou S."/>
            <person name="Yang G."/>
        </authorList>
    </citation>
    <scope>NUCLEOTIDE SEQUENCE [LARGE SCALE GENOMIC DNA]</scope>
    <source>
        <strain evidence="5">SgZ-1</strain>
    </source>
</reference>
<dbReference type="PANTHER" id="PTHR35936">
    <property type="entry name" value="MEMBRANE-BOUND LYTIC MUREIN TRANSGLYCOSYLASE F"/>
    <property type="match status" value="1"/>
</dbReference>
<dbReference type="SUPFAM" id="SSF53850">
    <property type="entry name" value="Periplasmic binding protein-like II"/>
    <property type="match status" value="1"/>
</dbReference>
<feature type="chain" id="PRO_5007797940" evidence="2">
    <location>
        <begin position="30"/>
        <end position="285"/>
    </location>
</feature>
<gene>
    <name evidence="4" type="ORF">AC731_009605</name>
</gene>
<evidence type="ECO:0000256" key="1">
    <source>
        <dbReference type="ARBA" id="ARBA00022729"/>
    </source>
</evidence>
<evidence type="ECO:0000313" key="4">
    <source>
        <dbReference type="EMBL" id="AMO37188.1"/>
    </source>
</evidence>
<dbReference type="Proteomes" id="UP000036902">
    <property type="component" value="Chromosome"/>
</dbReference>
<proteinExistence type="predicted"/>
<dbReference type="AlphaFoldDB" id="A0A127K5G0"/>
<feature type="signal peptide" evidence="2">
    <location>
        <begin position="1"/>
        <end position="29"/>
    </location>
</feature>
<dbReference type="PROSITE" id="PS51318">
    <property type="entry name" value="TAT"/>
    <property type="match status" value="1"/>
</dbReference>
<name>A0A127K5G0_9RHOO</name>
<organism evidence="4 5">
    <name type="scientific">Thauera humireducens</name>
    <dbReference type="NCBI Taxonomy" id="1134435"/>
    <lineage>
        <taxon>Bacteria</taxon>
        <taxon>Pseudomonadati</taxon>
        <taxon>Pseudomonadota</taxon>
        <taxon>Betaproteobacteria</taxon>
        <taxon>Rhodocyclales</taxon>
        <taxon>Zoogloeaceae</taxon>
        <taxon>Thauera</taxon>
    </lineage>
</organism>